<evidence type="ECO:0000313" key="3">
    <source>
        <dbReference type="Proteomes" id="UP001201161"/>
    </source>
</evidence>
<evidence type="ECO:0000256" key="1">
    <source>
        <dbReference type="SAM" id="SignalP"/>
    </source>
</evidence>
<organism evidence="2 3">
    <name type="scientific">Nocardioides potassii</name>
    <dbReference type="NCBI Taxonomy" id="2911371"/>
    <lineage>
        <taxon>Bacteria</taxon>
        <taxon>Bacillati</taxon>
        <taxon>Actinomycetota</taxon>
        <taxon>Actinomycetes</taxon>
        <taxon>Propionibacteriales</taxon>
        <taxon>Nocardioidaceae</taxon>
        <taxon>Nocardioides</taxon>
    </lineage>
</organism>
<proteinExistence type="predicted"/>
<reference evidence="2 3" key="1">
    <citation type="submission" date="2022-01" db="EMBL/GenBank/DDBJ databases">
        <title>Nocardioides sp. nov., an actinomycete isolated from mining soil.</title>
        <authorList>
            <person name="Liu L."/>
        </authorList>
    </citation>
    <scope>NUCLEOTIDE SEQUENCE [LARGE SCALE GENOMIC DNA]</scope>
    <source>
        <strain evidence="2 3">KLBMP 9356</strain>
    </source>
</reference>
<dbReference type="Proteomes" id="UP001201161">
    <property type="component" value="Unassembled WGS sequence"/>
</dbReference>
<gene>
    <name evidence="2" type="ORF">L2K70_01650</name>
</gene>
<evidence type="ECO:0000313" key="2">
    <source>
        <dbReference type="EMBL" id="MCF6376302.1"/>
    </source>
</evidence>
<accession>A0ABS9H7Q7</accession>
<keyword evidence="1" id="KW-0732">Signal</keyword>
<sequence>MSTSMPTARPTRRALVRGAAWSVPVVAIAATAPAFAASAATTGFTGVAGTAEKWSNGNEKHVSWDLQFTNGPVAIDEILLTFTYNPTSTGPFTSFEIYGYAATSGPRDNTWTYPTITAPTSTLTATHLNDIPANTTYRLHTDFAGGDNAAGTVQATAQIKYVGSTTYVSQTVGPISWGSGSKHTHPA</sequence>
<keyword evidence="3" id="KW-1185">Reference proteome</keyword>
<comment type="caution">
    <text evidence="2">The sequence shown here is derived from an EMBL/GenBank/DDBJ whole genome shotgun (WGS) entry which is preliminary data.</text>
</comment>
<dbReference type="EMBL" id="JAKJHZ010000003">
    <property type="protein sequence ID" value="MCF6376302.1"/>
    <property type="molecule type" value="Genomic_DNA"/>
</dbReference>
<feature type="chain" id="PRO_5046623648" evidence="1">
    <location>
        <begin position="37"/>
        <end position="187"/>
    </location>
</feature>
<protein>
    <submittedName>
        <fullName evidence="2">Uncharacterized protein</fullName>
    </submittedName>
</protein>
<name>A0ABS9H7Q7_9ACTN</name>
<feature type="signal peptide" evidence="1">
    <location>
        <begin position="1"/>
        <end position="36"/>
    </location>
</feature>
<dbReference type="RefSeq" id="WP_236398056.1">
    <property type="nucleotide sequence ID" value="NZ_JAKJHZ010000003.1"/>
</dbReference>
<dbReference type="InterPro" id="IPR006311">
    <property type="entry name" value="TAT_signal"/>
</dbReference>
<dbReference type="PROSITE" id="PS51318">
    <property type="entry name" value="TAT"/>
    <property type="match status" value="1"/>
</dbReference>